<reference evidence="1 2" key="3">
    <citation type="journal article" date="2011" name="PLoS ONE">
        <title>The Complete Genome Sequence of 'Candidatus Liberibacter solanacearum', the Bacterium Associated with Potato Zebra Chip Disease.</title>
        <authorList>
            <person name="Lin H."/>
            <person name="Lou B."/>
            <person name="Glynn J.M."/>
            <person name="Doddapaneni H."/>
            <person name="Civerolo E.L."/>
            <person name="Chen C."/>
            <person name="Duan Y."/>
            <person name="Zhou L."/>
            <person name="Vahling C.M."/>
        </authorList>
    </citation>
    <scope>NUCLEOTIDE SEQUENCE [LARGE SCALE GENOMIC DNA]</scope>
    <source>
        <strain evidence="1 2">CLso-ZC1</strain>
    </source>
</reference>
<evidence type="ECO:0000313" key="1">
    <source>
        <dbReference type="EMBL" id="ADR52634.1"/>
    </source>
</evidence>
<dbReference type="EMBL" id="CP002371">
    <property type="protein sequence ID" value="ADR52634.1"/>
    <property type="molecule type" value="Genomic_DNA"/>
</dbReference>
<accession>E4UDF6</accession>
<dbReference type="RefSeq" id="WP_013462290.1">
    <property type="nucleotide sequence ID" value="NC_014774.1"/>
</dbReference>
<organism evidence="1 2">
    <name type="scientific">Liberibacter solanacearum (strain CLso-ZC1)</name>
    <dbReference type="NCBI Taxonomy" id="658172"/>
    <lineage>
        <taxon>Bacteria</taxon>
        <taxon>Pseudomonadati</taxon>
        <taxon>Pseudomonadota</taxon>
        <taxon>Alphaproteobacteria</taxon>
        <taxon>Hyphomicrobiales</taxon>
        <taxon>Rhizobiaceae</taxon>
        <taxon>Liberibacter</taxon>
    </lineage>
</organism>
<dbReference type="Proteomes" id="UP000007038">
    <property type="component" value="Chromosome"/>
</dbReference>
<reference evidence="2" key="1">
    <citation type="submission" date="2010-11" db="EMBL/GenBank/DDBJ databases">
        <title>Complete genome sequence of Candidatus Liberibacter solanacearum CLso-ZC1.</title>
        <authorList>
            <person name="Lin H."/>
            <person name="Doddapaneni H.V."/>
            <person name="Lou B."/>
            <person name="Civerolo E.L."/>
            <person name="Chen C."/>
            <person name="Duan Y."/>
            <person name="Zhou L."/>
            <person name="Glynn J."/>
        </authorList>
    </citation>
    <scope>NUCLEOTIDE SEQUENCE [LARGE SCALE GENOMIC DNA]</scope>
    <source>
        <strain evidence="2">CLso-ZC1</strain>
    </source>
</reference>
<evidence type="ECO:0008006" key="3">
    <source>
        <dbReference type="Google" id="ProtNLM"/>
    </source>
</evidence>
<dbReference type="GeneID" id="96886321"/>
<dbReference type="KEGG" id="lso:CKC_04425"/>
<evidence type="ECO:0000313" key="2">
    <source>
        <dbReference type="Proteomes" id="UP000007038"/>
    </source>
</evidence>
<dbReference type="NCBIfam" id="NF041939">
    <property type="entry name" value="LsoB_effector"/>
    <property type="match status" value="1"/>
</dbReference>
<dbReference type="PROSITE" id="PS51257">
    <property type="entry name" value="PROKAR_LIPOPROTEIN"/>
    <property type="match status" value="1"/>
</dbReference>
<reference key="2">
    <citation type="submission" date="2010-11" db="EMBL/GenBank/DDBJ databases">
        <authorList>
            <person name="Lin H."/>
            <person name="Doddapaneni H.V."/>
            <person name="Lou B."/>
            <person name="Civerolo E.L."/>
            <person name="Chen C."/>
            <person name="Duan Y."/>
            <person name="Zhou L."/>
            <person name="Glynn J."/>
        </authorList>
    </citation>
    <scope>NUCLEOTIDE SEQUENCE</scope>
    <source>
        <strain>CLso-ZC1</strain>
    </source>
</reference>
<dbReference type="HOGENOM" id="CLU_187604_0_0_5"/>
<name>E4UDF6_LIBSC</name>
<protein>
    <recommendedName>
        <fullName evidence="3">Lipoprotein</fullName>
    </recommendedName>
</protein>
<proteinExistence type="predicted"/>
<gene>
    <name evidence="1" type="ordered locus">CKC_04425</name>
</gene>
<sequence>MNIKKLGLISTVAMLSTAVSLGGCNNTKPKAAESAAKAAEVAKKVATAAKAADTPKPATDT</sequence>
<dbReference type="AlphaFoldDB" id="E4UDF6"/>